<dbReference type="OrthoDB" id="21927at2"/>
<dbReference type="EMBL" id="BX908798">
    <property type="protein sequence ID" value="CAF23087.1"/>
    <property type="molecule type" value="Genomic_DNA"/>
</dbReference>
<protein>
    <submittedName>
        <fullName evidence="2">Uncharacterized protein</fullName>
    </submittedName>
</protein>
<evidence type="ECO:0000256" key="1">
    <source>
        <dbReference type="SAM" id="Phobius"/>
    </source>
</evidence>
<sequence>MFKKRKIALIGILINLILGGIWFYSTPSADDVRNYRKLMEYSDRSSKKNEKHNKAFETQQNRTQVTKQILFMKDQVRLQWRLMSEKSELKLSQIENAIELVEFFTEVTCQCQEQLDACSNTDLSCHPSQLLRYLRAKKATYHYQTEQLTADDVQLARYKIRGHQWINDLQAFHPWMKGSAKRIQLSFSQNDRSFTAQDLQAAFQDWGELL</sequence>
<dbReference type="KEGG" id="pcu:PC_RS01785"/>
<evidence type="ECO:0000313" key="2">
    <source>
        <dbReference type="EMBL" id="CAF23087.1"/>
    </source>
</evidence>
<dbReference type="eggNOG" id="ENOG5033KVJ">
    <property type="taxonomic scope" value="Bacteria"/>
</dbReference>
<accession>Q6MEB2</accession>
<keyword evidence="1" id="KW-0472">Membrane</keyword>
<keyword evidence="3" id="KW-1185">Reference proteome</keyword>
<evidence type="ECO:0000313" key="3">
    <source>
        <dbReference type="Proteomes" id="UP000000529"/>
    </source>
</evidence>
<dbReference type="HOGENOM" id="CLU_1309152_0_0_0"/>
<reference evidence="2 3" key="1">
    <citation type="journal article" date="2004" name="Science">
        <title>Illuminating the evolutionary history of chlamydiae.</title>
        <authorList>
            <person name="Horn M."/>
            <person name="Collingro A."/>
            <person name="Schmitz-Esser S."/>
            <person name="Beier C.L."/>
            <person name="Purkhold U."/>
            <person name="Fartmann B."/>
            <person name="Brandt P."/>
            <person name="Nyakatura G.J."/>
            <person name="Droege M."/>
            <person name="Frishman D."/>
            <person name="Rattei T."/>
            <person name="Mewes H."/>
            <person name="Wagner M."/>
        </authorList>
    </citation>
    <scope>NUCLEOTIDE SEQUENCE [LARGE SCALE GENOMIC DNA]</scope>
    <source>
        <strain evidence="2 3">UWE25</strain>
    </source>
</reference>
<dbReference type="AlphaFoldDB" id="Q6MEB2"/>
<gene>
    <name evidence="2" type="ORF">PC_RS01785</name>
</gene>
<keyword evidence="1" id="KW-1133">Transmembrane helix</keyword>
<organism evidence="2 3">
    <name type="scientific">Protochlamydia amoebophila (strain UWE25)</name>
    <dbReference type="NCBI Taxonomy" id="264201"/>
    <lineage>
        <taxon>Bacteria</taxon>
        <taxon>Pseudomonadati</taxon>
        <taxon>Chlamydiota</taxon>
        <taxon>Chlamydiia</taxon>
        <taxon>Parachlamydiales</taxon>
        <taxon>Parachlamydiaceae</taxon>
        <taxon>Candidatus Protochlamydia</taxon>
    </lineage>
</organism>
<dbReference type="Proteomes" id="UP000000529">
    <property type="component" value="Chromosome"/>
</dbReference>
<proteinExistence type="predicted"/>
<dbReference type="STRING" id="264201.pc0363"/>
<name>Q6MEB2_PARUW</name>
<dbReference type="RefSeq" id="WP_011174913.1">
    <property type="nucleotide sequence ID" value="NC_005861.2"/>
</dbReference>
<feature type="transmembrane region" description="Helical" evidence="1">
    <location>
        <begin position="7"/>
        <end position="25"/>
    </location>
</feature>
<keyword evidence="1" id="KW-0812">Transmembrane</keyword>